<accession>A0A858PY23</accession>
<dbReference type="EMBL" id="CP046391">
    <property type="protein sequence ID" value="QJC27485.1"/>
    <property type="molecule type" value="Genomic_DNA"/>
</dbReference>
<evidence type="ECO:0008006" key="3">
    <source>
        <dbReference type="Google" id="ProtNLM"/>
    </source>
</evidence>
<dbReference type="RefSeq" id="WP_169193125.1">
    <property type="nucleotide sequence ID" value="NZ_CP046391.1"/>
</dbReference>
<organism evidence="1 2">
    <name type="scientific">Anaplasma platys</name>
    <dbReference type="NCBI Taxonomy" id="949"/>
    <lineage>
        <taxon>Bacteria</taxon>
        <taxon>Pseudomonadati</taxon>
        <taxon>Pseudomonadota</taxon>
        <taxon>Alphaproteobacteria</taxon>
        <taxon>Rickettsiales</taxon>
        <taxon>Anaplasmataceae</taxon>
        <taxon>Anaplasma</taxon>
    </lineage>
</organism>
<dbReference type="Gene3D" id="2.40.160.20">
    <property type="match status" value="1"/>
</dbReference>
<dbReference type="KEGG" id="aplt:ANPL_01925"/>
<keyword evidence="2" id="KW-1185">Reference proteome</keyword>
<protein>
    <recommendedName>
        <fullName evidence="3">Outer membrane protein beta-barrel domain-containing protein</fullName>
    </recommendedName>
</protein>
<dbReference type="Proteomes" id="UP000500930">
    <property type="component" value="Chromosome"/>
</dbReference>
<dbReference type="AlphaFoldDB" id="A0A858PY23"/>
<name>A0A858PY23_9RICK</name>
<sequence length="226" mass="25885">MIDILSDLSALISNAKGLLPNDYKLGYTKNFSYSDPFDVPYEGGERNWDVSATLLWLVLNGKYYHELEFASLKASPKLFIGTERGRKIIDAVRLIWGIDTLSTEKIDEILTIQGRVISYTFHRSYPLSENTHLYFGAGMGLYKVINFQGFRRQAEDILGIMKNVKIGIMHRFSSKIGIYAGYNHRQSSWKFKSDEIYDEDGNSVVYDLEDFDFLTNGLEIGVRFSL</sequence>
<gene>
    <name evidence="1" type="ORF">ANPL_01925</name>
</gene>
<reference evidence="1 2" key="1">
    <citation type="journal article" date="2020" name="Pathogens">
        <title>First Whole Genome Sequence of Anaplasma platys, an Obligate Intracellular Rickettsial Pathogen of Dogs.</title>
        <authorList>
            <person name="Llanes A."/>
            <person name="Rajeev S."/>
        </authorList>
    </citation>
    <scope>NUCLEOTIDE SEQUENCE [LARGE SCALE GENOMIC DNA]</scope>
    <source>
        <strain evidence="1 2">S3</strain>
    </source>
</reference>
<dbReference type="SUPFAM" id="SSF56925">
    <property type="entry name" value="OMPA-like"/>
    <property type="match status" value="1"/>
</dbReference>
<dbReference type="InterPro" id="IPR011250">
    <property type="entry name" value="OMP/PagP_B-barrel"/>
</dbReference>
<proteinExistence type="predicted"/>
<evidence type="ECO:0000313" key="2">
    <source>
        <dbReference type="Proteomes" id="UP000500930"/>
    </source>
</evidence>
<evidence type="ECO:0000313" key="1">
    <source>
        <dbReference type="EMBL" id="QJC27485.1"/>
    </source>
</evidence>